<evidence type="ECO:0000256" key="1">
    <source>
        <dbReference type="SAM" id="MobiDB-lite"/>
    </source>
</evidence>
<protein>
    <submittedName>
        <fullName evidence="2">Phage portal protein, lambda family</fullName>
    </submittedName>
</protein>
<dbReference type="Proteomes" id="UP000002696">
    <property type="component" value="Chromosome"/>
</dbReference>
<dbReference type="GO" id="GO:0019068">
    <property type="term" value="P:virion assembly"/>
    <property type="evidence" value="ECO:0007669"/>
    <property type="project" value="InterPro"/>
</dbReference>
<dbReference type="BioCyc" id="BSUB633149:G1GM8-82-MONOMER"/>
<dbReference type="KEGG" id="bsb:Bresu_0081"/>
<dbReference type="HOGENOM" id="CLU_027870_3_1_5"/>
<accession>D9QI93</accession>
<dbReference type="AlphaFoldDB" id="D9QI93"/>
<dbReference type="GO" id="GO:0005198">
    <property type="term" value="F:structural molecule activity"/>
    <property type="evidence" value="ECO:0007669"/>
    <property type="project" value="InterPro"/>
</dbReference>
<dbReference type="InterPro" id="IPR006429">
    <property type="entry name" value="Phage_lambda_portal"/>
</dbReference>
<dbReference type="STRING" id="633149.Bresu_0081"/>
<evidence type="ECO:0000313" key="2">
    <source>
        <dbReference type="EMBL" id="ADK99395.1"/>
    </source>
</evidence>
<sequence>MAESWTLGRVLDAAIEPFMPREALRRRTLRMALDATRQYDGAAHGRRTQGWKRTSGSAAREVQQGLVGLRNGARELVRNDKYAASALRQIVANMVGDGITATATHADPLLAEKAQAVWDDWAESLVDGEEDFYGIQKLTARSMIEGGETLLVWSPDKKGPNGRVRGLEGDFLDHQKSLDSAAGTRIVQGVEFDPDGFRAGYWLLPEHPGDARGYVGAARKFDAAHVDHVFERLRWGQPRGVSWFSPVIMDIRDVGDIEDAVRMRKKVEACLALILTPPENGSPSDAFDQAKAAAGMGDGTGVRVEKEADSVRPGMVFRARPGETANTLNPPSSGDTVGFIRQQMMGVSANLAPYHLVTGDVSQANYSSLRACLLGFWANLDDWQQNVLVPKMLTPAFRRIMTRQALLTGDRRYLQVKPSWAMPPRRFVDPQKDIAAEKEEIRVGLKTETKALAERGLNPAKHRAEIAADNADRDRLGLVNDADPRKSTKSGQLQKPTGFIRPQPDAGKQS</sequence>
<feature type="region of interest" description="Disordered" evidence="1">
    <location>
        <begin position="460"/>
        <end position="510"/>
    </location>
</feature>
<organism evidence="2 3">
    <name type="scientific">Brevundimonas subvibrioides (strain ATCC 15264 / DSM 4735 / LMG 14903 / NBRC 16000 / CB 81)</name>
    <name type="common">Caulobacter subvibrioides</name>
    <dbReference type="NCBI Taxonomy" id="633149"/>
    <lineage>
        <taxon>Bacteria</taxon>
        <taxon>Pseudomonadati</taxon>
        <taxon>Pseudomonadota</taxon>
        <taxon>Alphaproteobacteria</taxon>
        <taxon>Caulobacterales</taxon>
        <taxon>Caulobacteraceae</taxon>
        <taxon>Brevundimonas</taxon>
    </lineage>
</organism>
<feature type="compositionally biased region" description="Basic and acidic residues" evidence="1">
    <location>
        <begin position="462"/>
        <end position="486"/>
    </location>
</feature>
<proteinExistence type="predicted"/>
<dbReference type="NCBIfam" id="TIGR01539">
    <property type="entry name" value="portal_lambda"/>
    <property type="match status" value="1"/>
</dbReference>
<dbReference type="EMBL" id="CP002102">
    <property type="protein sequence ID" value="ADK99395.1"/>
    <property type="molecule type" value="Genomic_DNA"/>
</dbReference>
<gene>
    <name evidence="2" type="ordered locus">Bresu_0081</name>
</gene>
<reference evidence="3" key="1">
    <citation type="journal article" date="2011" name="J. Bacteriol.">
        <title>Genome sequences of eight morphologically diverse alphaproteobacteria.</title>
        <authorList>
            <consortium name="US DOE Joint Genome Institute"/>
            <person name="Brown P.J."/>
            <person name="Kysela D.T."/>
            <person name="Buechlein A."/>
            <person name="Hemmerich C."/>
            <person name="Brun Y.V."/>
        </authorList>
    </citation>
    <scope>NUCLEOTIDE SEQUENCE [LARGE SCALE GENOMIC DNA]</scope>
    <source>
        <strain evidence="3">ATCC 15264 / DSM 4735 / LMG 14903 / NBRC 16000 / CB 81</strain>
    </source>
</reference>
<name>D9QI93_BRESC</name>
<keyword evidence="3" id="KW-1185">Reference proteome</keyword>
<dbReference type="Pfam" id="PF05136">
    <property type="entry name" value="Phage_portal_2"/>
    <property type="match status" value="1"/>
</dbReference>
<evidence type="ECO:0000313" key="3">
    <source>
        <dbReference type="Proteomes" id="UP000002696"/>
    </source>
</evidence>
<dbReference type="eggNOG" id="COG5511">
    <property type="taxonomic scope" value="Bacteria"/>
</dbReference>
<dbReference type="OrthoDB" id="9770450at2"/>
<dbReference type="RefSeq" id="WP_013267500.1">
    <property type="nucleotide sequence ID" value="NC_014375.1"/>
</dbReference>
<dbReference type="InParanoid" id="D9QI93"/>